<feature type="region of interest" description="Disordered" evidence="1">
    <location>
        <begin position="163"/>
        <end position="294"/>
    </location>
</feature>
<evidence type="ECO:0000256" key="1">
    <source>
        <dbReference type="SAM" id="MobiDB-lite"/>
    </source>
</evidence>
<evidence type="ECO:0000313" key="3">
    <source>
        <dbReference type="Proteomes" id="UP001172673"/>
    </source>
</evidence>
<comment type="caution">
    <text evidence="2">The sequence shown here is derived from an EMBL/GenBank/DDBJ whole genome shotgun (WGS) entry which is preliminary data.</text>
</comment>
<evidence type="ECO:0000313" key="2">
    <source>
        <dbReference type="EMBL" id="KAJ9605038.1"/>
    </source>
</evidence>
<reference evidence="2" key="1">
    <citation type="submission" date="2022-10" db="EMBL/GenBank/DDBJ databases">
        <title>Culturing micro-colonial fungi from biological soil crusts in the Mojave desert and describing Neophaeococcomyces mojavensis, and introducing the new genera and species Taxawa tesnikishii.</title>
        <authorList>
            <person name="Kurbessoian T."/>
            <person name="Stajich J.E."/>
        </authorList>
    </citation>
    <scope>NUCLEOTIDE SEQUENCE</scope>
    <source>
        <strain evidence="2">TK_41</strain>
    </source>
</reference>
<feature type="compositionally biased region" description="Basic and acidic residues" evidence="1">
    <location>
        <begin position="281"/>
        <end position="294"/>
    </location>
</feature>
<gene>
    <name evidence="2" type="ORF">H2200_010427</name>
</gene>
<accession>A0AA38X1I1</accession>
<sequence>MTKAADPYYNRKPVPDELIKDVGLTGLTPQDEFLNREKKYTLGNGVDVRRFSNGLNDGSAPQNDPYYGRRKVSDQEIHGVAETGLTAEDEYLNRERKYSVQGQDVRKFSRGTKNSLAPSTDPYYNRKKVTDAETQGIAPLDHLTPAEQYEARERKQSLFQLSSDPFDNLRGSHRQSISGAVTGASAAATRRRSSAVAPDGVAAAQGGRHHSGFDGNKLEPIVSRADGPSGGSHNGESSASGHVSEDTLNRDSIDPVGYNGHSGGGHDGGHTRVYDAVTSGHHHDPDSVAPHEHR</sequence>
<name>A0AA38X1I1_9EURO</name>
<organism evidence="2 3">
    <name type="scientific">Cladophialophora chaetospira</name>
    <dbReference type="NCBI Taxonomy" id="386627"/>
    <lineage>
        <taxon>Eukaryota</taxon>
        <taxon>Fungi</taxon>
        <taxon>Dikarya</taxon>
        <taxon>Ascomycota</taxon>
        <taxon>Pezizomycotina</taxon>
        <taxon>Eurotiomycetes</taxon>
        <taxon>Chaetothyriomycetidae</taxon>
        <taxon>Chaetothyriales</taxon>
        <taxon>Herpotrichiellaceae</taxon>
        <taxon>Cladophialophora</taxon>
    </lineage>
</organism>
<dbReference type="AlphaFoldDB" id="A0AA38X1I1"/>
<proteinExistence type="predicted"/>
<keyword evidence="3" id="KW-1185">Reference proteome</keyword>
<feature type="compositionally biased region" description="Basic and acidic residues" evidence="1">
    <location>
        <begin position="243"/>
        <end position="253"/>
    </location>
</feature>
<feature type="compositionally biased region" description="Low complexity" evidence="1">
    <location>
        <begin position="178"/>
        <end position="188"/>
    </location>
</feature>
<dbReference type="EMBL" id="JAPDRK010000017">
    <property type="protein sequence ID" value="KAJ9605038.1"/>
    <property type="molecule type" value="Genomic_DNA"/>
</dbReference>
<protein>
    <submittedName>
        <fullName evidence="2">Uncharacterized protein</fullName>
    </submittedName>
</protein>
<dbReference type="Proteomes" id="UP001172673">
    <property type="component" value="Unassembled WGS sequence"/>
</dbReference>